<dbReference type="GO" id="GO:0005737">
    <property type="term" value="C:cytoplasm"/>
    <property type="evidence" value="ECO:0007669"/>
    <property type="project" value="UniProtKB-SubCell"/>
</dbReference>
<feature type="active site" evidence="5">
    <location>
        <position position="198"/>
    </location>
</feature>
<dbReference type="Pfam" id="PF12697">
    <property type="entry name" value="Abhydrolase_6"/>
    <property type="match status" value="1"/>
</dbReference>
<feature type="domain" description="AB hydrolase-1" evidence="6">
    <location>
        <begin position="7"/>
        <end position="239"/>
    </location>
</feature>
<dbReference type="SUPFAM" id="SSF53474">
    <property type="entry name" value="alpha/beta-Hydrolases"/>
    <property type="match status" value="1"/>
</dbReference>
<dbReference type="PANTHER" id="PTHR43194:SF5">
    <property type="entry name" value="PIMELOYL-[ACYL-CARRIER PROTEIN] METHYL ESTER ESTERASE"/>
    <property type="match status" value="1"/>
</dbReference>
<dbReference type="Proteomes" id="UP000191110">
    <property type="component" value="Unassembled WGS sequence"/>
</dbReference>
<keyword evidence="3 5" id="KW-0093">Biotin biosynthesis</keyword>
<dbReference type="HAMAP" id="MF_01260">
    <property type="entry name" value="Carboxylester"/>
    <property type="match status" value="1"/>
</dbReference>
<dbReference type="InterPro" id="IPR000073">
    <property type="entry name" value="AB_hydrolase_1"/>
</dbReference>
<feature type="binding site" evidence="5">
    <location>
        <position position="226"/>
    </location>
    <ligand>
        <name>substrate</name>
    </ligand>
</feature>
<evidence type="ECO:0000256" key="3">
    <source>
        <dbReference type="ARBA" id="ARBA00022756"/>
    </source>
</evidence>
<comment type="caution">
    <text evidence="7">The sequence shown here is derived from an EMBL/GenBank/DDBJ whole genome shotgun (WGS) entry which is preliminary data.</text>
</comment>
<keyword evidence="4 5" id="KW-0378">Hydrolase</keyword>
<dbReference type="UniPathway" id="UPA00078"/>
<dbReference type="GO" id="GO:0090499">
    <property type="term" value="F:pimelyl-[acyl-carrier protein] methyl ester esterase activity"/>
    <property type="evidence" value="ECO:0007669"/>
    <property type="project" value="UniProtKB-EC"/>
</dbReference>
<keyword evidence="2 5" id="KW-0963">Cytoplasm</keyword>
<evidence type="ECO:0000259" key="6">
    <source>
        <dbReference type="Pfam" id="PF12697"/>
    </source>
</evidence>
<sequence length="246" mass="26495">MGAGRALVMLHGWGMHGGIWGSITTRLAQQFQLHIVDLPGHGRSSLEGEFTLDRVVERLAASLPEEAIWLGWSLGGRIAMAAAVAGVPISRLILVGANPCFTKREGWSHGMDDELLGQFAEQLRDDCRATLLRFLVLQSRGSEQGREEMRTLRGELFSRGEPTPAALAGGLEVLRHADLRADLSRINQPTLVIQGENDTLAPLGAGEYTCSEIPTAQLSVIAGAGHAPFLSHPDAFIAAIKEFLSD</sequence>
<feature type="active site" evidence="5">
    <location>
        <position position="226"/>
    </location>
</feature>
<protein>
    <recommendedName>
        <fullName evidence="5">Pimeloyl-[acyl-carrier protein] methyl ester esterase</fullName>
        <ecNumber evidence="5">3.1.1.85</ecNumber>
    </recommendedName>
    <alternativeName>
        <fullName evidence="5">Biotin synthesis protein BioH</fullName>
    </alternativeName>
    <alternativeName>
        <fullName evidence="5">Carboxylesterase BioH</fullName>
    </alternativeName>
</protein>
<dbReference type="EC" id="3.1.1.85" evidence="5"/>
<feature type="binding site" evidence="5">
    <location>
        <begin position="134"/>
        <end position="138"/>
    </location>
    <ligand>
        <name>substrate</name>
    </ligand>
</feature>
<keyword evidence="8" id="KW-1185">Reference proteome</keyword>
<proteinExistence type="inferred from homology"/>
<dbReference type="Gene3D" id="3.40.50.1820">
    <property type="entry name" value="alpha/beta hydrolase"/>
    <property type="match status" value="1"/>
</dbReference>
<evidence type="ECO:0000256" key="5">
    <source>
        <dbReference type="HAMAP-Rule" id="MF_01260"/>
    </source>
</evidence>
<dbReference type="GO" id="GO:0009102">
    <property type="term" value="P:biotin biosynthetic process"/>
    <property type="evidence" value="ECO:0007669"/>
    <property type="project" value="UniProtKB-UniRule"/>
</dbReference>
<dbReference type="PANTHER" id="PTHR43194">
    <property type="entry name" value="HYDROLASE ALPHA/BETA FOLD FAMILY"/>
    <property type="match status" value="1"/>
</dbReference>
<comment type="similarity">
    <text evidence="5">Belongs to the AB hydrolase superfamily. Carboxylesterase BioH family.</text>
</comment>
<feature type="active site" description="Nucleophile" evidence="5">
    <location>
        <position position="73"/>
    </location>
</feature>
<evidence type="ECO:0000256" key="4">
    <source>
        <dbReference type="ARBA" id="ARBA00022801"/>
    </source>
</evidence>
<reference evidence="7 8" key="1">
    <citation type="submission" date="2016-11" db="EMBL/GenBank/DDBJ databases">
        <title>Mixed transmission modes and dynamic genome evolution in an obligate animal-bacterial symbiosis.</title>
        <authorList>
            <person name="Russell S.L."/>
            <person name="Corbett-Detig R.B."/>
            <person name="Cavanaugh C.M."/>
        </authorList>
    </citation>
    <scope>NUCLEOTIDE SEQUENCE [LARGE SCALE GENOMIC DNA]</scope>
    <source>
        <strain evidence="7">Sveles-Q1</strain>
    </source>
</reference>
<comment type="pathway">
    <text evidence="5">Cofactor biosynthesis; biotin biosynthesis.</text>
</comment>
<dbReference type="EMBL" id="MPRL01000001">
    <property type="protein sequence ID" value="OOZ42377.1"/>
    <property type="molecule type" value="Genomic_DNA"/>
</dbReference>
<organism evidence="7 8">
    <name type="scientific">Solemya pervernicosa gill symbiont</name>
    <dbReference type="NCBI Taxonomy" id="642797"/>
    <lineage>
        <taxon>Bacteria</taxon>
        <taxon>Pseudomonadati</taxon>
        <taxon>Pseudomonadota</taxon>
        <taxon>Gammaproteobacteria</taxon>
        <taxon>sulfur-oxidizing symbionts</taxon>
    </lineage>
</organism>
<keyword evidence="1 5" id="KW-0719">Serine esterase</keyword>
<comment type="function">
    <text evidence="5">The physiological role of BioH is to remove the methyl group introduced by BioC when the pimeloyl moiety is complete. It allows to synthesize pimeloyl-ACP via the fatty acid synthetic pathway through the hydrolysis of the ester bonds of pimeloyl-ACP esters.</text>
</comment>
<evidence type="ECO:0000256" key="1">
    <source>
        <dbReference type="ARBA" id="ARBA00022487"/>
    </source>
</evidence>
<evidence type="ECO:0000256" key="2">
    <source>
        <dbReference type="ARBA" id="ARBA00022490"/>
    </source>
</evidence>
<feature type="binding site" evidence="5">
    <location>
        <begin position="73"/>
        <end position="74"/>
    </location>
    <ligand>
        <name>substrate</name>
    </ligand>
</feature>
<dbReference type="InterPro" id="IPR050228">
    <property type="entry name" value="Carboxylesterase_BioH"/>
</dbReference>
<comment type="catalytic activity">
    <reaction evidence="5">
        <text>6-carboxyhexanoyl-[ACP] methyl ester + H2O = 6-carboxyhexanoyl-[ACP] + methanol + H(+)</text>
        <dbReference type="Rhea" id="RHEA:42700"/>
        <dbReference type="Rhea" id="RHEA-COMP:9955"/>
        <dbReference type="Rhea" id="RHEA-COMP:10186"/>
        <dbReference type="ChEBI" id="CHEBI:15377"/>
        <dbReference type="ChEBI" id="CHEBI:15378"/>
        <dbReference type="ChEBI" id="CHEBI:17790"/>
        <dbReference type="ChEBI" id="CHEBI:78846"/>
        <dbReference type="ChEBI" id="CHEBI:82735"/>
        <dbReference type="EC" id="3.1.1.85"/>
    </reaction>
</comment>
<dbReference type="NCBIfam" id="TIGR01738">
    <property type="entry name" value="bioH"/>
    <property type="match status" value="1"/>
</dbReference>
<evidence type="ECO:0000313" key="8">
    <source>
        <dbReference type="Proteomes" id="UP000191110"/>
    </source>
</evidence>
<dbReference type="InterPro" id="IPR029058">
    <property type="entry name" value="AB_hydrolase_fold"/>
</dbReference>
<comment type="subcellular location">
    <subcellularLocation>
        <location evidence="5">Cytoplasm</location>
    </subcellularLocation>
</comment>
<evidence type="ECO:0000313" key="7">
    <source>
        <dbReference type="EMBL" id="OOZ42377.1"/>
    </source>
</evidence>
<accession>A0A1T2LB97</accession>
<gene>
    <name evidence="5" type="primary">bioH</name>
    <name evidence="7" type="ORF">BOW53_00315</name>
</gene>
<dbReference type="InterPro" id="IPR010076">
    <property type="entry name" value="BioH"/>
</dbReference>
<comment type="subunit">
    <text evidence="5">Monomer.</text>
</comment>
<feature type="binding site" evidence="5">
    <location>
        <position position="13"/>
    </location>
    <ligand>
        <name>substrate</name>
    </ligand>
</feature>
<dbReference type="AlphaFoldDB" id="A0A1T2LB97"/>
<name>A0A1T2LB97_9GAMM</name>